<organism evidence="10 11">
    <name type="scientific">Ornithinibacter aureus</name>
    <dbReference type="NCBI Taxonomy" id="622664"/>
    <lineage>
        <taxon>Bacteria</taxon>
        <taxon>Bacillati</taxon>
        <taxon>Actinomycetota</taxon>
        <taxon>Actinomycetes</taxon>
        <taxon>Micrococcales</taxon>
        <taxon>Intrasporangiaceae</taxon>
        <taxon>Ornithinibacter</taxon>
    </lineage>
</organism>
<dbReference type="NCBIfam" id="TIGR02432">
    <property type="entry name" value="lysidine_TilS_N"/>
    <property type="match status" value="1"/>
</dbReference>
<keyword evidence="11" id="KW-1185">Reference proteome</keyword>
<dbReference type="SUPFAM" id="SSF52402">
    <property type="entry name" value="Adenine nucleotide alpha hydrolases-like"/>
    <property type="match status" value="1"/>
</dbReference>
<dbReference type="CDD" id="cd01992">
    <property type="entry name" value="TilS_N"/>
    <property type="match status" value="1"/>
</dbReference>
<evidence type="ECO:0000256" key="5">
    <source>
        <dbReference type="ARBA" id="ARBA00022840"/>
    </source>
</evidence>
<feature type="binding site" evidence="7">
    <location>
        <begin position="70"/>
        <end position="75"/>
    </location>
    <ligand>
        <name>ATP</name>
        <dbReference type="ChEBI" id="CHEBI:30616"/>
    </ligand>
</feature>
<dbReference type="EMBL" id="BAABFX010000010">
    <property type="protein sequence ID" value="GAA4389359.1"/>
    <property type="molecule type" value="Genomic_DNA"/>
</dbReference>
<dbReference type="PANTHER" id="PTHR43033">
    <property type="entry name" value="TRNA(ILE)-LYSIDINE SYNTHASE-RELATED"/>
    <property type="match status" value="1"/>
</dbReference>
<dbReference type="HAMAP" id="MF_01161">
    <property type="entry name" value="tRNA_Ile_lys_synt"/>
    <property type="match status" value="1"/>
</dbReference>
<dbReference type="InterPro" id="IPR015262">
    <property type="entry name" value="tRNA_Ile_lys_synt_subst-bd"/>
</dbReference>
<keyword evidence="1 7" id="KW-0963">Cytoplasm</keyword>
<dbReference type="Gene3D" id="3.40.50.620">
    <property type="entry name" value="HUPs"/>
    <property type="match status" value="1"/>
</dbReference>
<dbReference type="RefSeq" id="WP_159901430.1">
    <property type="nucleotide sequence ID" value="NZ_BAABFX010000010.1"/>
</dbReference>
<evidence type="ECO:0000259" key="8">
    <source>
        <dbReference type="Pfam" id="PF01171"/>
    </source>
</evidence>
<dbReference type="EC" id="6.3.4.19" evidence="7"/>
<dbReference type="InterPro" id="IPR014729">
    <property type="entry name" value="Rossmann-like_a/b/a_fold"/>
</dbReference>
<keyword evidence="3 7" id="KW-0819">tRNA processing</keyword>
<feature type="domain" description="tRNA(Ile)-lysidine synthase substrate-binding" evidence="9">
    <location>
        <begin position="289"/>
        <end position="353"/>
    </location>
</feature>
<gene>
    <name evidence="7 10" type="primary">tilS</name>
    <name evidence="10" type="ORF">GCM10023153_05510</name>
</gene>
<dbReference type="InterPro" id="IPR012795">
    <property type="entry name" value="tRNA_Ile_lys_synt_N"/>
</dbReference>
<protein>
    <recommendedName>
        <fullName evidence="7">tRNA(Ile)-lysidine synthase</fullName>
        <ecNumber evidence="7">6.3.4.19</ecNumber>
    </recommendedName>
    <alternativeName>
        <fullName evidence="7">tRNA(Ile)-2-lysyl-cytidine synthase</fullName>
    </alternativeName>
    <alternativeName>
        <fullName evidence="7">tRNA(Ile)-lysidine synthetase</fullName>
    </alternativeName>
</protein>
<dbReference type="Pfam" id="PF01171">
    <property type="entry name" value="ATP_bind_3"/>
    <property type="match status" value="1"/>
</dbReference>
<comment type="function">
    <text evidence="7">Ligates lysine onto the cytidine present at position 34 of the AUA codon-specific tRNA(Ile) that contains the anticodon CAU, in an ATP-dependent manner. Cytidine is converted to lysidine, thus changing the amino acid specificity of the tRNA from methionine to isoleucine.</text>
</comment>
<accession>A0ABP8JEA1</accession>
<evidence type="ECO:0000256" key="6">
    <source>
        <dbReference type="ARBA" id="ARBA00048539"/>
    </source>
</evidence>
<comment type="caution">
    <text evidence="10">The sequence shown here is derived from an EMBL/GenBank/DDBJ whole genome shotgun (WGS) entry which is preliminary data.</text>
</comment>
<comment type="catalytic activity">
    <reaction evidence="6 7">
        <text>cytidine(34) in tRNA(Ile2) + L-lysine + ATP = lysidine(34) in tRNA(Ile2) + AMP + diphosphate + H(+)</text>
        <dbReference type="Rhea" id="RHEA:43744"/>
        <dbReference type="Rhea" id="RHEA-COMP:10625"/>
        <dbReference type="Rhea" id="RHEA-COMP:10670"/>
        <dbReference type="ChEBI" id="CHEBI:15378"/>
        <dbReference type="ChEBI" id="CHEBI:30616"/>
        <dbReference type="ChEBI" id="CHEBI:32551"/>
        <dbReference type="ChEBI" id="CHEBI:33019"/>
        <dbReference type="ChEBI" id="CHEBI:82748"/>
        <dbReference type="ChEBI" id="CHEBI:83665"/>
        <dbReference type="ChEBI" id="CHEBI:456215"/>
        <dbReference type="EC" id="6.3.4.19"/>
    </reaction>
</comment>
<comment type="similarity">
    <text evidence="7">Belongs to the tRNA(Ile)-lysidine synthase family.</text>
</comment>
<keyword evidence="5 7" id="KW-0067">ATP-binding</keyword>
<dbReference type="InterPro" id="IPR011063">
    <property type="entry name" value="TilS/TtcA_N"/>
</dbReference>
<keyword evidence="4 7" id="KW-0547">Nucleotide-binding</keyword>
<sequence>MTRAWGKPDAATAAVRVAVRRVLAELAPPPAPQSPARAPQADNVVAADGLTRGDHDADAAAPPLVLVACSGGADSLALAAATAFEAPPAGVRAGAVVVDHGLQPDSAHVADRAAQTLHALGLDPVEVIRVEVTTDGDGVEAAARTARYRALEEATHSHGATLVLLGHTLDDQAEQVLLGLVRGSGARSLAGMPSARGRFRRPLLSITRDQCRASAAAQGLTWWDDPMNEDPTFARVRARRAVADLERDLGPGVAAALARTASHLRTDADHLDAAADAAVSALGGGPWPVEALHGIPAAVRSRVWRRLLTAAGAPASQVSTRHVEACDALLTAWRGQGPIHAPGALLVRRSGSRVSIAPSALVE</sequence>
<dbReference type="PANTHER" id="PTHR43033:SF1">
    <property type="entry name" value="TRNA(ILE)-LYSIDINE SYNTHASE-RELATED"/>
    <property type="match status" value="1"/>
</dbReference>
<evidence type="ECO:0000256" key="2">
    <source>
        <dbReference type="ARBA" id="ARBA00022598"/>
    </source>
</evidence>
<name>A0ABP8JEA1_9MICO</name>
<reference evidence="11" key="1">
    <citation type="journal article" date="2019" name="Int. J. Syst. Evol. Microbiol.">
        <title>The Global Catalogue of Microorganisms (GCM) 10K type strain sequencing project: providing services to taxonomists for standard genome sequencing and annotation.</title>
        <authorList>
            <consortium name="The Broad Institute Genomics Platform"/>
            <consortium name="The Broad Institute Genome Sequencing Center for Infectious Disease"/>
            <person name="Wu L."/>
            <person name="Ma J."/>
        </authorList>
    </citation>
    <scope>NUCLEOTIDE SEQUENCE [LARGE SCALE GENOMIC DNA]</scope>
    <source>
        <strain evidence="11">JCM 17738</strain>
    </source>
</reference>
<evidence type="ECO:0000313" key="11">
    <source>
        <dbReference type="Proteomes" id="UP001500390"/>
    </source>
</evidence>
<dbReference type="InterPro" id="IPR012094">
    <property type="entry name" value="tRNA_Ile_lys_synt"/>
</dbReference>
<dbReference type="Proteomes" id="UP001500390">
    <property type="component" value="Unassembled WGS sequence"/>
</dbReference>
<evidence type="ECO:0000256" key="1">
    <source>
        <dbReference type="ARBA" id="ARBA00022490"/>
    </source>
</evidence>
<evidence type="ECO:0000259" key="9">
    <source>
        <dbReference type="Pfam" id="PF09179"/>
    </source>
</evidence>
<proteinExistence type="inferred from homology"/>
<dbReference type="SUPFAM" id="SSF82829">
    <property type="entry name" value="MesJ substrate recognition domain-like"/>
    <property type="match status" value="1"/>
</dbReference>
<comment type="domain">
    <text evidence="7">The N-terminal region contains the highly conserved SGGXDS motif, predicted to be a P-loop motif involved in ATP binding.</text>
</comment>
<evidence type="ECO:0000256" key="4">
    <source>
        <dbReference type="ARBA" id="ARBA00022741"/>
    </source>
</evidence>
<dbReference type="Pfam" id="PF09179">
    <property type="entry name" value="TilS"/>
    <property type="match status" value="1"/>
</dbReference>
<keyword evidence="2 7" id="KW-0436">Ligase</keyword>
<evidence type="ECO:0000256" key="3">
    <source>
        <dbReference type="ARBA" id="ARBA00022694"/>
    </source>
</evidence>
<comment type="subcellular location">
    <subcellularLocation>
        <location evidence="7">Cytoplasm</location>
    </subcellularLocation>
</comment>
<evidence type="ECO:0000313" key="10">
    <source>
        <dbReference type="EMBL" id="GAA4389359.1"/>
    </source>
</evidence>
<feature type="domain" description="tRNA(Ile)-lysidine/2-thiocytidine synthase N-terminal" evidence="8">
    <location>
        <begin position="65"/>
        <end position="240"/>
    </location>
</feature>
<evidence type="ECO:0000256" key="7">
    <source>
        <dbReference type="HAMAP-Rule" id="MF_01161"/>
    </source>
</evidence>